<keyword evidence="1" id="KW-1133">Transmembrane helix</keyword>
<keyword evidence="1" id="KW-0472">Membrane</keyword>
<evidence type="ECO:0000256" key="1">
    <source>
        <dbReference type="RuleBase" id="RU362006"/>
    </source>
</evidence>
<keyword evidence="1" id="KW-0812">Transmembrane</keyword>
<dbReference type="GO" id="GO:0016020">
    <property type="term" value="C:membrane"/>
    <property type="evidence" value="ECO:0007669"/>
    <property type="project" value="UniProtKB-SubCell"/>
</dbReference>
<dbReference type="PANTHER" id="PTHR12300">
    <property type="entry name" value="HVA22-LIKE PROTEINS"/>
    <property type="match status" value="1"/>
</dbReference>
<dbReference type="Pfam" id="PF03134">
    <property type="entry name" value="TB2_DP1_HVA22"/>
    <property type="match status" value="1"/>
</dbReference>
<feature type="compositionally biased region" description="Polar residues" evidence="2">
    <location>
        <begin position="142"/>
        <end position="164"/>
    </location>
</feature>
<name>A0A9P6V063_9FUNG</name>
<dbReference type="InterPro" id="IPR004345">
    <property type="entry name" value="TB2_DP1_HVA22"/>
</dbReference>
<gene>
    <name evidence="3" type="primary">REEP4</name>
    <name evidence="3" type="ORF">BGZ99_004606</name>
</gene>
<feature type="region of interest" description="Disordered" evidence="2">
    <location>
        <begin position="213"/>
        <end position="250"/>
    </location>
</feature>
<dbReference type="AlphaFoldDB" id="A0A9P6V063"/>
<keyword evidence="4" id="KW-1185">Reference proteome</keyword>
<evidence type="ECO:0000313" key="4">
    <source>
        <dbReference type="Proteomes" id="UP000738325"/>
    </source>
</evidence>
<feature type="transmembrane region" description="Helical" evidence="1">
    <location>
        <begin position="39"/>
        <end position="63"/>
    </location>
</feature>
<comment type="subcellular location">
    <subcellularLocation>
        <location evidence="1">Membrane</location>
        <topology evidence="1">Multi-pass membrane protein</topology>
    </subcellularLocation>
</comment>
<evidence type="ECO:0000256" key="2">
    <source>
        <dbReference type="SAM" id="MobiDB-lite"/>
    </source>
</evidence>
<feature type="region of interest" description="Disordered" evidence="2">
    <location>
        <begin position="142"/>
        <end position="184"/>
    </location>
</feature>
<protein>
    <recommendedName>
        <fullName evidence="1">Protein YOP1</fullName>
    </recommendedName>
</protein>
<dbReference type="PANTHER" id="PTHR12300:SF117">
    <property type="entry name" value="LP05237P-RELATED"/>
    <property type="match status" value="1"/>
</dbReference>
<accession>A0A9P6V063</accession>
<dbReference type="OrthoDB" id="434647at2759"/>
<keyword evidence="3" id="KW-0675">Receptor</keyword>
<dbReference type="Proteomes" id="UP000738325">
    <property type="component" value="Unassembled WGS sequence"/>
</dbReference>
<feature type="compositionally biased region" description="Low complexity" evidence="2">
    <location>
        <begin position="236"/>
        <end position="250"/>
    </location>
</feature>
<comment type="caution">
    <text evidence="3">The sequence shown here is derived from an EMBL/GenBank/DDBJ whole genome shotgun (WGS) entry which is preliminary data.</text>
</comment>
<evidence type="ECO:0000313" key="3">
    <source>
        <dbReference type="EMBL" id="KAG0328746.1"/>
    </source>
</evidence>
<comment type="caution">
    <text evidence="1">Lacks conserved residue(s) required for the propagation of feature annotation.</text>
</comment>
<comment type="similarity">
    <text evidence="1">Belongs to the DP1 family.</text>
</comment>
<organism evidence="3 4">
    <name type="scientific">Dissophora globulifera</name>
    <dbReference type="NCBI Taxonomy" id="979702"/>
    <lineage>
        <taxon>Eukaryota</taxon>
        <taxon>Fungi</taxon>
        <taxon>Fungi incertae sedis</taxon>
        <taxon>Mucoromycota</taxon>
        <taxon>Mortierellomycotina</taxon>
        <taxon>Mortierellomycetes</taxon>
        <taxon>Mortierellales</taxon>
        <taxon>Mortierellaceae</taxon>
        <taxon>Dissophora</taxon>
    </lineage>
</organism>
<sequence length="317" mass="35069">MLLYLLSRIVSTVAGSVYPAYASYKAINSRSNTRLTAWLMYWTVMGLFTLVEFVLDTFIFWFPFYYEIKLIFVLWMIMPQTQGSIYLYQKFVDPYLSQHEHDIDKALKDMQNQAMAMGMQYIKQAVQMIQNLAFDMYKKSAGTSSLTDKDNSASVRSSQGTTDTYAPHHGAPTPGEPTQTEAASSAAQGYLSWAYHALSPKFAAVATMASETASRHVPSRPLPVPPVNLYGNRTPSAGSTSSRDSSVSGYSENILGINNSMTAASSSMSASDKAELERLSSRLNRAAELTGASSDAERYSSLRNRKISLYEDDIGDE</sequence>
<reference evidence="3" key="1">
    <citation type="journal article" date="2020" name="Fungal Divers.">
        <title>Resolving the Mortierellaceae phylogeny through synthesis of multi-gene phylogenetics and phylogenomics.</title>
        <authorList>
            <person name="Vandepol N."/>
            <person name="Liber J."/>
            <person name="Desiro A."/>
            <person name="Na H."/>
            <person name="Kennedy M."/>
            <person name="Barry K."/>
            <person name="Grigoriev I.V."/>
            <person name="Miller A.N."/>
            <person name="O'Donnell K."/>
            <person name="Stajich J.E."/>
            <person name="Bonito G."/>
        </authorList>
    </citation>
    <scope>NUCLEOTIDE SEQUENCE</scope>
    <source>
        <strain evidence="3">REB-010B</strain>
    </source>
</reference>
<dbReference type="EMBL" id="JAAAIP010000029">
    <property type="protein sequence ID" value="KAG0328746.1"/>
    <property type="molecule type" value="Genomic_DNA"/>
</dbReference>
<proteinExistence type="inferred from homology"/>